<evidence type="ECO:0000256" key="5">
    <source>
        <dbReference type="SAM" id="MobiDB-lite"/>
    </source>
</evidence>
<name>A0ABW9GN28_9GAMM</name>
<feature type="compositionally biased region" description="Pro residues" evidence="5">
    <location>
        <begin position="350"/>
        <end position="367"/>
    </location>
</feature>
<evidence type="ECO:0000259" key="7">
    <source>
        <dbReference type="Pfam" id="PF00700"/>
    </source>
</evidence>
<comment type="function">
    <text evidence="4">Flagellin is the subunit protein which polymerizes to form the filaments of bacterial flagella.</text>
</comment>
<evidence type="ECO:0000313" key="9">
    <source>
        <dbReference type="Proteomes" id="UP001630969"/>
    </source>
</evidence>
<dbReference type="Pfam" id="PF00700">
    <property type="entry name" value="Flagellin_C"/>
    <property type="match status" value="1"/>
</dbReference>
<keyword evidence="8" id="KW-0966">Cell projection</keyword>
<feature type="compositionally biased region" description="Polar residues" evidence="5">
    <location>
        <begin position="340"/>
        <end position="349"/>
    </location>
</feature>
<comment type="caution">
    <text evidence="8">The sequence shown here is derived from an EMBL/GenBank/DDBJ whole genome shotgun (WGS) entry which is preliminary data.</text>
</comment>
<keyword evidence="8" id="KW-0282">Flagellum</keyword>
<evidence type="ECO:0000313" key="8">
    <source>
        <dbReference type="EMBL" id="MFM4891623.1"/>
    </source>
</evidence>
<feature type="domain" description="Flagellin C-terminal" evidence="7">
    <location>
        <begin position="439"/>
        <end position="522"/>
    </location>
</feature>
<dbReference type="InterPro" id="IPR046358">
    <property type="entry name" value="Flagellin_C"/>
</dbReference>
<organism evidence="8 9">
    <name type="scientific">Aeromonas bivalvium</name>
    <dbReference type="NCBI Taxonomy" id="440079"/>
    <lineage>
        <taxon>Bacteria</taxon>
        <taxon>Pseudomonadati</taxon>
        <taxon>Pseudomonadota</taxon>
        <taxon>Gammaproteobacteria</taxon>
        <taxon>Aeromonadales</taxon>
        <taxon>Aeromonadaceae</taxon>
        <taxon>Aeromonas</taxon>
    </lineage>
</organism>
<dbReference type="Pfam" id="PF00669">
    <property type="entry name" value="Flagellin_N"/>
    <property type="match status" value="1"/>
</dbReference>
<evidence type="ECO:0000256" key="1">
    <source>
        <dbReference type="ARBA" id="ARBA00005709"/>
    </source>
</evidence>
<keyword evidence="2 4" id="KW-0964">Secreted</keyword>
<evidence type="ECO:0000256" key="2">
    <source>
        <dbReference type="ARBA" id="ARBA00022525"/>
    </source>
</evidence>
<sequence length="524" mass="55850">MKTKLNLIFSGGHIMSLSVRTNVSAMTAQRNLSGVSGTFDSVFKRLSSGLRINSAADDAAGLQISNRLTSEINGTNGAIRNVNDAISVINVADGAMDESMNLMQRMRTLALQAGSGINSTDDRAALNAEFQQMRLEMDRIATKTTFAGQSLLAGTYKGIFSVGAYAGQNMVITDMNAQTKNLGEMVWQSRSPASSKPGAHSIDGLQLGAQPITLNGVTFDKNYPSLEAFVSDINSTSFPNNQGPVEAVQHPFSVRSSIDLSTLPSYIDIEGQTVDLTTGIDMTGWDPVNPTSENSWLMATVVHRINMAAQSAGLGFSVSGSYNNNPANNQLTIFSSQGNSLTLANGTTHPPQPPQPPPPAPPVPPISANPSLSALLTDVSSTTYIGQLELISSGTQYSNIDMEGNTLGSLGFFLQDKQKYTVDNIDVLNESNASRAIRTLDAGMKQLGVQRSQIGAQANLLEARGRYLSTSNESLSAARSRIRDADMASESARMVRTRIMQQASTSILSQANSRPKLALSLLQS</sequence>
<accession>A0ABW9GN28</accession>
<dbReference type="InterPro" id="IPR001029">
    <property type="entry name" value="Flagellin_N"/>
</dbReference>
<keyword evidence="3 4" id="KW-0975">Bacterial flagellum</keyword>
<proteinExistence type="inferred from homology"/>
<evidence type="ECO:0000256" key="4">
    <source>
        <dbReference type="RuleBase" id="RU362073"/>
    </source>
</evidence>
<dbReference type="PRINTS" id="PR00207">
    <property type="entry name" value="FLAGELLIN"/>
</dbReference>
<dbReference type="EMBL" id="JBGXBU010000001">
    <property type="protein sequence ID" value="MFM4891623.1"/>
    <property type="molecule type" value="Genomic_DNA"/>
</dbReference>
<dbReference type="InterPro" id="IPR042187">
    <property type="entry name" value="Flagellin_C_sub2"/>
</dbReference>
<dbReference type="PANTHER" id="PTHR42792:SF2">
    <property type="entry name" value="FLAGELLIN"/>
    <property type="match status" value="1"/>
</dbReference>
<dbReference type="Gene3D" id="3.30.70.2120">
    <property type="match status" value="1"/>
</dbReference>
<comment type="subcellular location">
    <subcellularLocation>
        <location evidence="4">Secreted</location>
    </subcellularLocation>
    <subcellularLocation>
        <location evidence="4">Bacterial flagellum</location>
    </subcellularLocation>
</comment>
<feature type="domain" description="Flagellin N-terminal" evidence="6">
    <location>
        <begin position="19"/>
        <end position="156"/>
    </location>
</feature>
<reference evidence="8 9" key="1">
    <citation type="submission" date="2024-09" db="EMBL/GenBank/DDBJ databases">
        <title>Aeromonas strains Genome sequencing and assembly.</title>
        <authorList>
            <person name="Hu X."/>
            <person name="Tang B."/>
        </authorList>
    </citation>
    <scope>NUCLEOTIDE SEQUENCE [LARGE SCALE GENOMIC DNA]</scope>
    <source>
        <strain evidence="8 9">NB23SCDHY001</strain>
    </source>
</reference>
<gene>
    <name evidence="8" type="ORF">ACEUDJ_01795</name>
</gene>
<protein>
    <recommendedName>
        <fullName evidence="4">Flagellin</fullName>
    </recommendedName>
</protein>
<keyword evidence="9" id="KW-1185">Reference proteome</keyword>
<dbReference type="Gene3D" id="6.10.10.10">
    <property type="entry name" value="Flagellar export chaperone, C-terminal domain"/>
    <property type="match status" value="1"/>
</dbReference>
<feature type="region of interest" description="Disordered" evidence="5">
    <location>
        <begin position="340"/>
        <end position="371"/>
    </location>
</feature>
<dbReference type="SUPFAM" id="SSF64518">
    <property type="entry name" value="Phase 1 flagellin"/>
    <property type="match status" value="1"/>
</dbReference>
<dbReference type="Proteomes" id="UP001630969">
    <property type="component" value="Unassembled WGS sequence"/>
</dbReference>
<keyword evidence="8" id="KW-0969">Cilium</keyword>
<dbReference type="PANTHER" id="PTHR42792">
    <property type="entry name" value="FLAGELLIN"/>
    <property type="match status" value="1"/>
</dbReference>
<dbReference type="GeneID" id="97218792"/>
<evidence type="ECO:0000259" key="6">
    <source>
        <dbReference type="Pfam" id="PF00669"/>
    </source>
</evidence>
<dbReference type="InterPro" id="IPR001492">
    <property type="entry name" value="Flagellin"/>
</dbReference>
<evidence type="ECO:0000256" key="3">
    <source>
        <dbReference type="ARBA" id="ARBA00023143"/>
    </source>
</evidence>
<dbReference type="Gene3D" id="1.20.1330.10">
    <property type="entry name" value="f41 fragment of flagellin, N-terminal domain"/>
    <property type="match status" value="2"/>
</dbReference>
<comment type="similarity">
    <text evidence="1 4">Belongs to the bacterial flagellin family.</text>
</comment>
<dbReference type="RefSeq" id="WP_408787707.1">
    <property type="nucleotide sequence ID" value="NZ_JBGXBU010000001.1"/>
</dbReference>